<sequence length="174" mass="20010">MQTLLFSVQSALQDEFCKFTSIAARLYVQKKMLIYTQQVSAQRVRPDIQVLCALQRETRSGSGRFRDVEINSGPRETGRVVVNVGNFDLNPVKLQGVFYDYLQVERAGQPLLTQFLSIDSFIHEQNAVFQIHLDILLLRARDYSKSTRGEFIQIQAQVLRDVANERAMLELLRD</sequence>
<dbReference type="Proteomes" id="UP000265120">
    <property type="component" value="Chromosome 19"/>
</dbReference>
<organism evidence="1 2">
    <name type="scientific">Cynoglossus semilaevis</name>
    <name type="common">Tongue sole</name>
    <dbReference type="NCBI Taxonomy" id="244447"/>
    <lineage>
        <taxon>Eukaryota</taxon>
        <taxon>Metazoa</taxon>
        <taxon>Chordata</taxon>
        <taxon>Craniata</taxon>
        <taxon>Vertebrata</taxon>
        <taxon>Euteleostomi</taxon>
        <taxon>Actinopterygii</taxon>
        <taxon>Neopterygii</taxon>
        <taxon>Teleostei</taxon>
        <taxon>Neoteleostei</taxon>
        <taxon>Acanthomorphata</taxon>
        <taxon>Carangaria</taxon>
        <taxon>Pleuronectiformes</taxon>
        <taxon>Pleuronectoidei</taxon>
        <taxon>Cynoglossidae</taxon>
        <taxon>Cynoglossinae</taxon>
        <taxon>Cynoglossus</taxon>
    </lineage>
</organism>
<keyword evidence="2" id="KW-1185">Reference proteome</keyword>
<dbReference type="InParanoid" id="A0A3P8VT04"/>
<dbReference type="OMA" id="RVGSHVQ"/>
<accession>A0A3P8VT04</accession>
<dbReference type="AlphaFoldDB" id="A0A3P8VT04"/>
<evidence type="ECO:0000313" key="1">
    <source>
        <dbReference type="Ensembl" id="ENSCSEP00000017472.1"/>
    </source>
</evidence>
<protein>
    <submittedName>
        <fullName evidence="1">Uncharacterized protein</fullName>
    </submittedName>
</protein>
<evidence type="ECO:0000313" key="2">
    <source>
        <dbReference type="Proteomes" id="UP000265120"/>
    </source>
</evidence>
<proteinExistence type="predicted"/>
<reference evidence="1 2" key="1">
    <citation type="journal article" date="2014" name="Nat. Genet.">
        <title>Whole-genome sequence of a flatfish provides insights into ZW sex chromosome evolution and adaptation to a benthic lifestyle.</title>
        <authorList>
            <person name="Chen S."/>
            <person name="Zhang G."/>
            <person name="Shao C."/>
            <person name="Huang Q."/>
            <person name="Liu G."/>
            <person name="Zhang P."/>
            <person name="Song W."/>
            <person name="An N."/>
            <person name="Chalopin D."/>
            <person name="Volff J.N."/>
            <person name="Hong Y."/>
            <person name="Li Q."/>
            <person name="Sha Z."/>
            <person name="Zhou H."/>
            <person name="Xie M."/>
            <person name="Yu Q."/>
            <person name="Liu Y."/>
            <person name="Xiang H."/>
            <person name="Wang N."/>
            <person name="Wu K."/>
            <person name="Yang C."/>
            <person name="Zhou Q."/>
            <person name="Liao X."/>
            <person name="Yang L."/>
            <person name="Hu Q."/>
            <person name="Zhang J."/>
            <person name="Meng L."/>
            <person name="Jin L."/>
            <person name="Tian Y."/>
            <person name="Lian J."/>
            <person name="Yang J."/>
            <person name="Miao G."/>
            <person name="Liu S."/>
            <person name="Liang Z."/>
            <person name="Yan F."/>
            <person name="Li Y."/>
            <person name="Sun B."/>
            <person name="Zhang H."/>
            <person name="Zhang J."/>
            <person name="Zhu Y."/>
            <person name="Du M."/>
            <person name="Zhao Y."/>
            <person name="Schartl M."/>
            <person name="Tang Q."/>
            <person name="Wang J."/>
        </authorList>
    </citation>
    <scope>NUCLEOTIDE SEQUENCE</scope>
</reference>
<reference evidence="1" key="3">
    <citation type="submission" date="2025-09" db="UniProtKB">
        <authorList>
            <consortium name="Ensembl"/>
        </authorList>
    </citation>
    <scope>IDENTIFICATION</scope>
</reference>
<reference evidence="1" key="2">
    <citation type="submission" date="2025-08" db="UniProtKB">
        <authorList>
            <consortium name="Ensembl"/>
        </authorList>
    </citation>
    <scope>IDENTIFICATION</scope>
</reference>
<dbReference type="GeneTree" id="ENSGT00950000183362"/>
<name>A0A3P8VT04_CYNSE</name>
<dbReference type="Ensembl" id="ENSCSET00000017691.1">
    <property type="protein sequence ID" value="ENSCSEP00000017472.1"/>
    <property type="gene ID" value="ENSCSEG00000011211.1"/>
</dbReference>